<accession>A0ABQ8FQX5</accession>
<feature type="region of interest" description="Disordered" evidence="7">
    <location>
        <begin position="71"/>
        <end position="90"/>
    </location>
</feature>
<feature type="domain" description="RRM" evidence="8">
    <location>
        <begin position="1"/>
        <end position="77"/>
    </location>
</feature>
<dbReference type="Proteomes" id="UP000774617">
    <property type="component" value="Unassembled WGS sequence"/>
</dbReference>
<organism evidence="9 10">
    <name type="scientific">Macrophomina phaseolina</name>
    <dbReference type="NCBI Taxonomy" id="35725"/>
    <lineage>
        <taxon>Eukaryota</taxon>
        <taxon>Fungi</taxon>
        <taxon>Dikarya</taxon>
        <taxon>Ascomycota</taxon>
        <taxon>Pezizomycotina</taxon>
        <taxon>Dothideomycetes</taxon>
        <taxon>Dothideomycetes incertae sedis</taxon>
        <taxon>Botryosphaeriales</taxon>
        <taxon>Botryosphaeriaceae</taxon>
        <taxon>Macrophomina</taxon>
    </lineage>
</organism>
<name>A0ABQ8FQX5_9PEZI</name>
<protein>
    <submittedName>
        <fullName evidence="9">RNA-binding protein</fullName>
    </submittedName>
</protein>
<gene>
    <name evidence="9" type="ORF">B0J12DRAFT_586675</name>
</gene>
<sequence>IFVSNIPYRATPEDMVAFFAKYGTIADVHLPINHLIGATKGVGYVSNSKPVEAKNALEKCKGIEFWGRPLRVDSAPPREKKGGRAGNGRR</sequence>
<feature type="non-terminal residue" evidence="9">
    <location>
        <position position="1"/>
    </location>
</feature>
<dbReference type="InterPro" id="IPR051106">
    <property type="entry name" value="RNA-bind/splicing_reg"/>
</dbReference>
<evidence type="ECO:0000256" key="5">
    <source>
        <dbReference type="ARBA" id="ARBA00023242"/>
    </source>
</evidence>
<dbReference type="PANTHER" id="PTHR48028">
    <property type="entry name" value="GLYCINE-RICH RNA-BINDING PROTEIN RZ1A"/>
    <property type="match status" value="1"/>
</dbReference>
<keyword evidence="5" id="KW-0539">Nucleus</keyword>
<dbReference type="Pfam" id="PF00076">
    <property type="entry name" value="RRM_1"/>
    <property type="match status" value="1"/>
</dbReference>
<evidence type="ECO:0000256" key="4">
    <source>
        <dbReference type="ARBA" id="ARBA00023187"/>
    </source>
</evidence>
<evidence type="ECO:0000256" key="6">
    <source>
        <dbReference type="PROSITE-ProRule" id="PRU00176"/>
    </source>
</evidence>
<keyword evidence="3 6" id="KW-0694">RNA-binding</keyword>
<dbReference type="SUPFAM" id="SSF54928">
    <property type="entry name" value="RNA-binding domain, RBD"/>
    <property type="match status" value="1"/>
</dbReference>
<evidence type="ECO:0000259" key="8">
    <source>
        <dbReference type="PROSITE" id="PS50102"/>
    </source>
</evidence>
<comment type="subcellular location">
    <subcellularLocation>
        <location evidence="1">Nucleus</location>
    </subcellularLocation>
</comment>
<comment type="caution">
    <text evidence="9">The sequence shown here is derived from an EMBL/GenBank/DDBJ whole genome shotgun (WGS) entry which is preliminary data.</text>
</comment>
<keyword evidence="4" id="KW-0508">mRNA splicing</keyword>
<proteinExistence type="predicted"/>
<dbReference type="PROSITE" id="PS50102">
    <property type="entry name" value="RRM"/>
    <property type="match status" value="1"/>
</dbReference>
<dbReference type="PANTHER" id="PTHR48028:SF4">
    <property type="entry name" value="SC35-LIKE SPLICING FACTOR"/>
    <property type="match status" value="1"/>
</dbReference>
<keyword evidence="2" id="KW-0507">mRNA processing</keyword>
<evidence type="ECO:0000256" key="2">
    <source>
        <dbReference type="ARBA" id="ARBA00022664"/>
    </source>
</evidence>
<dbReference type="SMART" id="SM00360">
    <property type="entry name" value="RRM"/>
    <property type="match status" value="1"/>
</dbReference>
<reference evidence="9 10" key="1">
    <citation type="journal article" date="2021" name="Nat. Commun.">
        <title>Genetic determinants of endophytism in the Arabidopsis root mycobiome.</title>
        <authorList>
            <person name="Mesny F."/>
            <person name="Miyauchi S."/>
            <person name="Thiergart T."/>
            <person name="Pickel B."/>
            <person name="Atanasova L."/>
            <person name="Karlsson M."/>
            <person name="Huettel B."/>
            <person name="Barry K.W."/>
            <person name="Haridas S."/>
            <person name="Chen C."/>
            <person name="Bauer D."/>
            <person name="Andreopoulos W."/>
            <person name="Pangilinan J."/>
            <person name="LaButti K."/>
            <person name="Riley R."/>
            <person name="Lipzen A."/>
            <person name="Clum A."/>
            <person name="Drula E."/>
            <person name="Henrissat B."/>
            <person name="Kohler A."/>
            <person name="Grigoriev I.V."/>
            <person name="Martin F.M."/>
            <person name="Hacquard S."/>
        </authorList>
    </citation>
    <scope>NUCLEOTIDE SEQUENCE [LARGE SCALE GENOMIC DNA]</scope>
    <source>
        <strain evidence="9 10">MPI-SDFR-AT-0080</strain>
    </source>
</reference>
<evidence type="ECO:0000256" key="3">
    <source>
        <dbReference type="ARBA" id="ARBA00022884"/>
    </source>
</evidence>
<dbReference type="EMBL" id="JAGTJR010000082">
    <property type="protein sequence ID" value="KAH7014051.1"/>
    <property type="molecule type" value="Genomic_DNA"/>
</dbReference>
<evidence type="ECO:0000256" key="7">
    <source>
        <dbReference type="SAM" id="MobiDB-lite"/>
    </source>
</evidence>
<dbReference type="InterPro" id="IPR000504">
    <property type="entry name" value="RRM_dom"/>
</dbReference>
<keyword evidence="10" id="KW-1185">Reference proteome</keyword>
<dbReference type="Gene3D" id="3.30.70.330">
    <property type="match status" value="1"/>
</dbReference>
<evidence type="ECO:0000313" key="10">
    <source>
        <dbReference type="Proteomes" id="UP000774617"/>
    </source>
</evidence>
<dbReference type="InterPro" id="IPR012677">
    <property type="entry name" value="Nucleotide-bd_a/b_plait_sf"/>
</dbReference>
<dbReference type="InterPro" id="IPR035979">
    <property type="entry name" value="RBD_domain_sf"/>
</dbReference>
<evidence type="ECO:0000256" key="1">
    <source>
        <dbReference type="ARBA" id="ARBA00004123"/>
    </source>
</evidence>
<evidence type="ECO:0000313" key="9">
    <source>
        <dbReference type="EMBL" id="KAH7014051.1"/>
    </source>
</evidence>